<keyword evidence="13" id="KW-0472">Membrane</keyword>
<keyword evidence="6 15" id="KW-0349">Heme</keyword>
<evidence type="ECO:0000256" key="16">
    <source>
        <dbReference type="RuleBase" id="RU000461"/>
    </source>
</evidence>
<keyword evidence="9" id="KW-0492">Microsome</keyword>
<evidence type="ECO:0000256" key="10">
    <source>
        <dbReference type="ARBA" id="ARBA00023002"/>
    </source>
</evidence>
<comment type="cofactor">
    <cofactor evidence="1 15">
        <name>heme</name>
        <dbReference type="ChEBI" id="CHEBI:30413"/>
    </cofactor>
</comment>
<dbReference type="PRINTS" id="PR00385">
    <property type="entry name" value="P450"/>
</dbReference>
<dbReference type="PROSITE" id="PS00086">
    <property type="entry name" value="CYTOCHROME_P450"/>
    <property type="match status" value="1"/>
</dbReference>
<reference evidence="17" key="1">
    <citation type="submission" date="2018-05" db="EMBL/GenBank/DDBJ databases">
        <title>Characterization of multiple P450s from Mythimna separate Walker.</title>
        <authorList>
            <person name="Li X."/>
            <person name="Yang X."/>
        </authorList>
    </citation>
    <scope>NUCLEOTIDE SEQUENCE</scope>
</reference>
<dbReference type="AlphaFoldDB" id="A0A7G3WA72"/>
<evidence type="ECO:0000256" key="14">
    <source>
        <dbReference type="ARBA" id="ARBA00047827"/>
    </source>
</evidence>
<dbReference type="CDD" id="cd11056">
    <property type="entry name" value="CYP6-like"/>
    <property type="match status" value="1"/>
</dbReference>
<organism evidence="17">
    <name type="scientific">Mythimna separata</name>
    <name type="common">Oriental armyworm</name>
    <name type="synonym">Pseudaletia separata</name>
    <dbReference type="NCBI Taxonomy" id="271217"/>
    <lineage>
        <taxon>Eukaryota</taxon>
        <taxon>Metazoa</taxon>
        <taxon>Ecdysozoa</taxon>
        <taxon>Arthropoda</taxon>
        <taxon>Hexapoda</taxon>
        <taxon>Insecta</taxon>
        <taxon>Pterygota</taxon>
        <taxon>Neoptera</taxon>
        <taxon>Endopterygota</taxon>
        <taxon>Lepidoptera</taxon>
        <taxon>Glossata</taxon>
        <taxon>Ditrysia</taxon>
        <taxon>Noctuoidea</taxon>
        <taxon>Noctuidae</taxon>
        <taxon>Noctuinae</taxon>
        <taxon>Hadenini</taxon>
        <taxon>Mythimna</taxon>
    </lineage>
</organism>
<evidence type="ECO:0000256" key="4">
    <source>
        <dbReference type="ARBA" id="ARBA00010617"/>
    </source>
</evidence>
<keyword evidence="11 15" id="KW-0408">Iron</keyword>
<evidence type="ECO:0000256" key="5">
    <source>
        <dbReference type="ARBA" id="ARBA00012109"/>
    </source>
</evidence>
<dbReference type="GO" id="GO:0020037">
    <property type="term" value="F:heme binding"/>
    <property type="evidence" value="ECO:0007669"/>
    <property type="project" value="InterPro"/>
</dbReference>
<dbReference type="InterPro" id="IPR017972">
    <property type="entry name" value="Cyt_P450_CS"/>
</dbReference>
<evidence type="ECO:0000256" key="15">
    <source>
        <dbReference type="PIRSR" id="PIRSR602401-1"/>
    </source>
</evidence>
<dbReference type="Pfam" id="PF00067">
    <property type="entry name" value="p450"/>
    <property type="match status" value="1"/>
</dbReference>
<keyword evidence="12 16" id="KW-0503">Monooxygenase</keyword>
<dbReference type="InterPro" id="IPR002401">
    <property type="entry name" value="Cyt_P450_E_grp-I"/>
</dbReference>
<keyword evidence="8" id="KW-0256">Endoplasmic reticulum</keyword>
<dbReference type="Gene3D" id="1.10.630.10">
    <property type="entry name" value="Cytochrome P450"/>
    <property type="match status" value="1"/>
</dbReference>
<evidence type="ECO:0000256" key="13">
    <source>
        <dbReference type="ARBA" id="ARBA00023136"/>
    </source>
</evidence>
<dbReference type="GO" id="GO:0005506">
    <property type="term" value="F:iron ion binding"/>
    <property type="evidence" value="ECO:0007669"/>
    <property type="project" value="InterPro"/>
</dbReference>
<dbReference type="PRINTS" id="PR00463">
    <property type="entry name" value="EP450I"/>
</dbReference>
<comment type="catalytic activity">
    <reaction evidence="14">
        <text>an organic molecule + reduced [NADPH--hemoprotein reductase] + O2 = an alcohol + oxidized [NADPH--hemoprotein reductase] + H2O + H(+)</text>
        <dbReference type="Rhea" id="RHEA:17149"/>
        <dbReference type="Rhea" id="RHEA-COMP:11964"/>
        <dbReference type="Rhea" id="RHEA-COMP:11965"/>
        <dbReference type="ChEBI" id="CHEBI:15377"/>
        <dbReference type="ChEBI" id="CHEBI:15378"/>
        <dbReference type="ChEBI" id="CHEBI:15379"/>
        <dbReference type="ChEBI" id="CHEBI:30879"/>
        <dbReference type="ChEBI" id="CHEBI:57618"/>
        <dbReference type="ChEBI" id="CHEBI:58210"/>
        <dbReference type="ChEBI" id="CHEBI:142491"/>
        <dbReference type="EC" id="1.14.14.1"/>
    </reaction>
</comment>
<dbReference type="PANTHER" id="PTHR24292">
    <property type="entry name" value="CYTOCHROME P450"/>
    <property type="match status" value="1"/>
</dbReference>
<keyword evidence="10 16" id="KW-0560">Oxidoreductase</keyword>
<dbReference type="EC" id="1.14.14.1" evidence="5"/>
<evidence type="ECO:0000256" key="6">
    <source>
        <dbReference type="ARBA" id="ARBA00022617"/>
    </source>
</evidence>
<dbReference type="InterPro" id="IPR036396">
    <property type="entry name" value="Cyt_P450_sf"/>
</dbReference>
<comment type="similarity">
    <text evidence="4 16">Belongs to the cytochrome P450 family.</text>
</comment>
<dbReference type="InterPro" id="IPR050476">
    <property type="entry name" value="Insect_CytP450_Detox"/>
</dbReference>
<dbReference type="SUPFAM" id="SSF48264">
    <property type="entry name" value="Cytochrome P450"/>
    <property type="match status" value="1"/>
</dbReference>
<evidence type="ECO:0000256" key="12">
    <source>
        <dbReference type="ARBA" id="ARBA00023033"/>
    </source>
</evidence>
<evidence type="ECO:0000256" key="9">
    <source>
        <dbReference type="ARBA" id="ARBA00022848"/>
    </source>
</evidence>
<accession>A0A7G3WA72</accession>
<protein>
    <recommendedName>
        <fullName evidence="5">unspecific monooxygenase</fullName>
        <ecNumber evidence="5">1.14.14.1</ecNumber>
    </recommendedName>
</protein>
<dbReference type="GO" id="GO:0016712">
    <property type="term" value="F:oxidoreductase activity, acting on paired donors, with incorporation or reduction of molecular oxygen, reduced flavin or flavoprotein as one donor, and incorporation of one atom of oxygen"/>
    <property type="evidence" value="ECO:0007669"/>
    <property type="project" value="UniProtKB-EC"/>
</dbReference>
<dbReference type="PANTHER" id="PTHR24292:SF54">
    <property type="entry name" value="CYP9F3-RELATED"/>
    <property type="match status" value="1"/>
</dbReference>
<evidence type="ECO:0000256" key="8">
    <source>
        <dbReference type="ARBA" id="ARBA00022824"/>
    </source>
</evidence>
<feature type="binding site" description="axial binding residue" evidence="15">
    <location>
        <position position="453"/>
    </location>
    <ligand>
        <name>heme</name>
        <dbReference type="ChEBI" id="CHEBI:30413"/>
    </ligand>
    <ligandPart>
        <name>Fe</name>
        <dbReference type="ChEBI" id="CHEBI:18248"/>
    </ligandPart>
</feature>
<proteinExistence type="evidence at transcript level"/>
<dbReference type="EMBL" id="MH346400">
    <property type="protein sequence ID" value="QEL53080.1"/>
    <property type="molecule type" value="mRNA"/>
</dbReference>
<sequence>MIVLALLIVGAVALYLYGTRNHNYWKDRGVKHDKPIPIFGTDAKRYLLQASIAQMSAETYWKYPGERFVGYYRGSIPELVIRDPELVKRIITTDFAYFYSRGLSPAHKVIEPLLRNLFFADGDLWRLLRQRMTPAFTSGKLKAMFPLIVERAEKLQARALAAAAAGRPLDARDLMARYTTDFIGACGFGLDADSLNDEDSAFRKLGASIFQVGVKEAIIAMLKEMFPEWCKHLKYMGRVEQPLIDLVSAILKQRNYEPSGRNDFIDLLLECKKKGKMMVESVERVKADGTPEITTMELTDELIAAQVFVFFAAGFETSSSATSFTLHQLAFHPEEQRKVQREIDAVLARHGGRLSYDAVQEMTYLECAFKEGMRMFPSLGFLIRTCARTYTIPELGVTIDPDVGVTIPLQALHNDPQYFPEPHEFRPERFLPHQQDDSTKFVYLPFGDGPRACIGLRMGLMQSLAGLAAVLSRFEVAPAPRTLRHPRVDPRSGIVQSIQDGLPLAFTERTPSAPAAH</sequence>
<keyword evidence="7 15" id="KW-0479">Metal-binding</keyword>
<evidence type="ECO:0000256" key="11">
    <source>
        <dbReference type="ARBA" id="ARBA00023004"/>
    </source>
</evidence>
<comment type="subcellular location">
    <subcellularLocation>
        <location evidence="3">Endoplasmic reticulum membrane</location>
        <topology evidence="3">Peripheral membrane protein</topology>
    </subcellularLocation>
    <subcellularLocation>
        <location evidence="2">Microsome membrane</location>
        <topology evidence="2">Peripheral membrane protein</topology>
    </subcellularLocation>
</comment>
<name>A0A7G3WA72_MYTSE</name>
<dbReference type="InterPro" id="IPR001128">
    <property type="entry name" value="Cyt_P450"/>
</dbReference>
<dbReference type="GO" id="GO:0005789">
    <property type="term" value="C:endoplasmic reticulum membrane"/>
    <property type="evidence" value="ECO:0007669"/>
    <property type="project" value="UniProtKB-SubCell"/>
</dbReference>
<evidence type="ECO:0000313" key="17">
    <source>
        <dbReference type="EMBL" id="QEL53080.1"/>
    </source>
</evidence>
<evidence type="ECO:0000256" key="7">
    <source>
        <dbReference type="ARBA" id="ARBA00022723"/>
    </source>
</evidence>
<evidence type="ECO:0000256" key="2">
    <source>
        <dbReference type="ARBA" id="ARBA00004174"/>
    </source>
</evidence>
<evidence type="ECO:0000256" key="1">
    <source>
        <dbReference type="ARBA" id="ARBA00001971"/>
    </source>
</evidence>
<dbReference type="FunFam" id="1.10.630.10:FF:000042">
    <property type="entry name" value="Cytochrome P450"/>
    <property type="match status" value="1"/>
</dbReference>
<evidence type="ECO:0000256" key="3">
    <source>
        <dbReference type="ARBA" id="ARBA00004406"/>
    </source>
</evidence>